<evidence type="ECO:0000259" key="6">
    <source>
        <dbReference type="PROSITE" id="PS01033"/>
    </source>
</evidence>
<keyword evidence="8" id="KW-1185">Reference proteome</keyword>
<name>A0A8J2FQG2_9BACT</name>
<dbReference type="SUPFAM" id="SSF46458">
    <property type="entry name" value="Globin-like"/>
    <property type="match status" value="1"/>
</dbReference>
<dbReference type="InterPro" id="IPR012292">
    <property type="entry name" value="Globin/Proto"/>
</dbReference>
<dbReference type="GO" id="GO:0046210">
    <property type="term" value="P:nitric oxide catabolic process"/>
    <property type="evidence" value="ECO:0007669"/>
    <property type="project" value="TreeGrafter"/>
</dbReference>
<protein>
    <submittedName>
        <fullName evidence="7">Hemoglobin-like flavoprotein fused to Roadblock/LC7 domain</fullName>
    </submittedName>
</protein>
<dbReference type="Gene3D" id="1.10.490.10">
    <property type="entry name" value="Globins"/>
    <property type="match status" value="1"/>
</dbReference>
<dbReference type="Pfam" id="PF03259">
    <property type="entry name" value="Robl_LC7"/>
    <property type="match status" value="1"/>
</dbReference>
<evidence type="ECO:0000256" key="5">
    <source>
        <dbReference type="RuleBase" id="RU000356"/>
    </source>
</evidence>
<dbReference type="PANTHER" id="PTHR43396">
    <property type="entry name" value="FLAVOHEMOPROTEIN"/>
    <property type="match status" value="1"/>
</dbReference>
<dbReference type="EMBL" id="CAJNOB010000022">
    <property type="protein sequence ID" value="CAF0698656.1"/>
    <property type="molecule type" value="Genomic_DNA"/>
</dbReference>
<evidence type="ECO:0000313" key="8">
    <source>
        <dbReference type="Proteomes" id="UP000663859"/>
    </source>
</evidence>
<dbReference type="AlphaFoldDB" id="A0A8J2FQG2"/>
<keyword evidence="1 5" id="KW-0349">Heme</keyword>
<dbReference type="Proteomes" id="UP000663859">
    <property type="component" value="Unassembled WGS sequence"/>
</dbReference>
<dbReference type="PROSITE" id="PS01033">
    <property type="entry name" value="GLOBIN"/>
    <property type="match status" value="1"/>
</dbReference>
<proteinExistence type="inferred from homology"/>
<dbReference type="GO" id="GO:0046872">
    <property type="term" value="F:metal ion binding"/>
    <property type="evidence" value="ECO:0007669"/>
    <property type="project" value="UniProtKB-KW"/>
</dbReference>
<dbReference type="GO" id="GO:0019825">
    <property type="term" value="F:oxygen binding"/>
    <property type="evidence" value="ECO:0007669"/>
    <property type="project" value="InterPro"/>
</dbReference>
<evidence type="ECO:0000313" key="7">
    <source>
        <dbReference type="EMBL" id="CAF0698656.1"/>
    </source>
</evidence>
<dbReference type="PRINTS" id="PR00188">
    <property type="entry name" value="PLANTGLOBIN"/>
</dbReference>
<dbReference type="CDD" id="cd12131">
    <property type="entry name" value="HGbI-like"/>
    <property type="match status" value="1"/>
</dbReference>
<evidence type="ECO:0000256" key="1">
    <source>
        <dbReference type="ARBA" id="ARBA00022617"/>
    </source>
</evidence>
<comment type="caution">
    <text evidence="7">The sequence shown here is derived from an EMBL/GenBank/DDBJ whole genome shotgun (WGS) entry which is preliminary data.</text>
</comment>
<feature type="domain" description="Globin" evidence="6">
    <location>
        <begin position="1"/>
        <end position="134"/>
    </location>
</feature>
<dbReference type="GO" id="GO:0071500">
    <property type="term" value="P:cellular response to nitrosative stress"/>
    <property type="evidence" value="ECO:0007669"/>
    <property type="project" value="TreeGrafter"/>
</dbReference>
<dbReference type="GO" id="GO:0020037">
    <property type="term" value="F:heme binding"/>
    <property type="evidence" value="ECO:0007669"/>
    <property type="project" value="InterPro"/>
</dbReference>
<organism evidence="7 8">
    <name type="scientific">Candidatus Methylacidithermus pantelleriae</name>
    <dbReference type="NCBI Taxonomy" id="2744239"/>
    <lineage>
        <taxon>Bacteria</taxon>
        <taxon>Pseudomonadati</taxon>
        <taxon>Verrucomicrobiota</taxon>
        <taxon>Methylacidiphilae</taxon>
        <taxon>Methylacidiphilales</taxon>
        <taxon>Methylacidiphilaceae</taxon>
        <taxon>Candidatus Methylacidithermus</taxon>
    </lineage>
</organism>
<dbReference type="GO" id="GO:0005344">
    <property type="term" value="F:oxygen carrier activity"/>
    <property type="evidence" value="ECO:0007669"/>
    <property type="project" value="UniProtKB-KW"/>
</dbReference>
<dbReference type="RefSeq" id="WP_174583345.1">
    <property type="nucleotide sequence ID" value="NZ_CAJNOB010000022.1"/>
</dbReference>
<dbReference type="SUPFAM" id="SSF103196">
    <property type="entry name" value="Roadblock/LC7 domain"/>
    <property type="match status" value="1"/>
</dbReference>
<dbReference type="SMART" id="SM00960">
    <property type="entry name" value="Robl_LC7"/>
    <property type="match status" value="1"/>
</dbReference>
<keyword evidence="4" id="KW-0408">Iron</keyword>
<dbReference type="InterPro" id="IPR004942">
    <property type="entry name" value="Roadblock/LAMTOR2_dom"/>
</dbReference>
<gene>
    <name evidence="7" type="primary">hmp</name>
    <name evidence="7" type="ORF">MPNT_290016</name>
</gene>
<keyword evidence="3" id="KW-0479">Metal-binding</keyword>
<dbReference type="GO" id="GO:0008941">
    <property type="term" value="F:nitric oxide dioxygenase NAD(P)H activity"/>
    <property type="evidence" value="ECO:0007669"/>
    <property type="project" value="TreeGrafter"/>
</dbReference>
<dbReference type="Pfam" id="PF00042">
    <property type="entry name" value="Globin"/>
    <property type="match status" value="1"/>
</dbReference>
<comment type="similarity">
    <text evidence="5">Belongs to the globin family.</text>
</comment>
<dbReference type="GO" id="GO:0071949">
    <property type="term" value="F:FAD binding"/>
    <property type="evidence" value="ECO:0007669"/>
    <property type="project" value="TreeGrafter"/>
</dbReference>
<dbReference type="InterPro" id="IPR009050">
    <property type="entry name" value="Globin-like_sf"/>
</dbReference>
<sequence length="263" mass="29184">MVPEDIKLIQRSWIKVVERSNEAGRLFYKRLFEVRPEVRSLFKREIEEQGRKLMDVLNWVVVNLPDTSAVLEAARALARRHVDYGVQEEHYELVGKTLLWTLRSVIGAEWTPEVEEAWSRAYDVLAQTMVEEHRKVTSGRHVEQELFQILSSVASGQPGIVGAAVATEDGLTVVYTGSQNRSDQLSLAVTTMRALGKKMCASFEAGTVQEISVTGRELQLFVRAAGPKAAVGMAFPSGASEGLAHLLTRIAAEKVEKILGRLP</sequence>
<evidence type="ECO:0000256" key="3">
    <source>
        <dbReference type="ARBA" id="ARBA00022723"/>
    </source>
</evidence>
<dbReference type="InterPro" id="IPR000971">
    <property type="entry name" value="Globin"/>
</dbReference>
<reference evidence="7" key="1">
    <citation type="submission" date="2021-02" db="EMBL/GenBank/DDBJ databases">
        <authorList>
            <person name="Cremers G."/>
            <person name="Picone N."/>
        </authorList>
    </citation>
    <scope>NUCLEOTIDE SEQUENCE</scope>
    <source>
        <strain evidence="7">PQ17</strain>
    </source>
</reference>
<keyword evidence="2 5" id="KW-0561">Oxygen transport</keyword>
<keyword evidence="5" id="KW-0813">Transport</keyword>
<evidence type="ECO:0000256" key="4">
    <source>
        <dbReference type="ARBA" id="ARBA00023004"/>
    </source>
</evidence>
<dbReference type="PANTHER" id="PTHR43396:SF3">
    <property type="entry name" value="FLAVOHEMOPROTEIN"/>
    <property type="match status" value="1"/>
</dbReference>
<dbReference type="Gene3D" id="3.30.450.30">
    <property type="entry name" value="Dynein light chain 2a, cytoplasmic"/>
    <property type="match status" value="1"/>
</dbReference>
<accession>A0A8J2FQG2</accession>
<evidence type="ECO:0000256" key="2">
    <source>
        <dbReference type="ARBA" id="ARBA00022621"/>
    </source>
</evidence>